<dbReference type="Pfam" id="PF00437">
    <property type="entry name" value="T2SSE"/>
    <property type="match status" value="1"/>
</dbReference>
<evidence type="ECO:0000256" key="1">
    <source>
        <dbReference type="ARBA" id="ARBA00022741"/>
    </source>
</evidence>
<dbReference type="PANTHER" id="PTHR30258">
    <property type="entry name" value="TYPE II SECRETION SYSTEM PROTEIN GSPE-RELATED"/>
    <property type="match status" value="1"/>
</dbReference>
<protein>
    <recommendedName>
        <fullName evidence="3">Bacterial type II secretion system protein E domain-containing protein</fullName>
    </recommendedName>
</protein>
<proteinExistence type="predicted"/>
<evidence type="ECO:0000256" key="2">
    <source>
        <dbReference type="ARBA" id="ARBA00022840"/>
    </source>
</evidence>
<dbReference type="PANTHER" id="PTHR30258:SF2">
    <property type="entry name" value="COMG OPERON PROTEIN 1"/>
    <property type="match status" value="1"/>
</dbReference>
<dbReference type="GO" id="GO:0016887">
    <property type="term" value="F:ATP hydrolysis activity"/>
    <property type="evidence" value="ECO:0007669"/>
    <property type="project" value="TreeGrafter"/>
</dbReference>
<dbReference type="EMBL" id="BARV01024929">
    <property type="protein sequence ID" value="GAI38726.1"/>
    <property type="molecule type" value="Genomic_DNA"/>
</dbReference>
<comment type="caution">
    <text evidence="4">The sequence shown here is derived from an EMBL/GenBank/DDBJ whole genome shotgun (WGS) entry which is preliminary data.</text>
</comment>
<feature type="non-terminal residue" evidence="4">
    <location>
        <position position="1"/>
    </location>
</feature>
<name>X1P8E2_9ZZZZ</name>
<reference evidence="4" key="1">
    <citation type="journal article" date="2014" name="Front. Microbiol.">
        <title>High frequency of phylogenetically diverse reductive dehalogenase-homologous genes in deep subseafloor sedimentary metagenomes.</title>
        <authorList>
            <person name="Kawai M."/>
            <person name="Futagami T."/>
            <person name="Toyoda A."/>
            <person name="Takaki Y."/>
            <person name="Nishi S."/>
            <person name="Hori S."/>
            <person name="Arai W."/>
            <person name="Tsubouchi T."/>
            <person name="Morono Y."/>
            <person name="Uchiyama I."/>
            <person name="Ito T."/>
            <person name="Fujiyama A."/>
            <person name="Inagaki F."/>
            <person name="Takami H."/>
        </authorList>
    </citation>
    <scope>NUCLEOTIDE SEQUENCE</scope>
    <source>
        <strain evidence="4">Expedition CK06-06</strain>
    </source>
</reference>
<evidence type="ECO:0000259" key="3">
    <source>
        <dbReference type="PROSITE" id="PS00662"/>
    </source>
</evidence>
<dbReference type="InterPro" id="IPR001482">
    <property type="entry name" value="T2SS/T4SS_dom"/>
</dbReference>
<dbReference type="Gene3D" id="3.40.50.300">
    <property type="entry name" value="P-loop containing nucleotide triphosphate hydrolases"/>
    <property type="match status" value="1"/>
</dbReference>
<feature type="non-terminal residue" evidence="4">
    <location>
        <position position="266"/>
    </location>
</feature>
<dbReference type="SUPFAM" id="SSF52540">
    <property type="entry name" value="P-loop containing nucleoside triphosphate hydrolases"/>
    <property type="match status" value="1"/>
</dbReference>
<keyword evidence="2" id="KW-0067">ATP-binding</keyword>
<accession>X1P8E2</accession>
<dbReference type="GO" id="GO:0005886">
    <property type="term" value="C:plasma membrane"/>
    <property type="evidence" value="ECO:0007669"/>
    <property type="project" value="TreeGrafter"/>
</dbReference>
<dbReference type="CDD" id="cd01129">
    <property type="entry name" value="PulE-GspE-like"/>
    <property type="match status" value="1"/>
</dbReference>
<dbReference type="Gene3D" id="3.30.450.90">
    <property type="match status" value="1"/>
</dbReference>
<organism evidence="4">
    <name type="scientific">marine sediment metagenome</name>
    <dbReference type="NCBI Taxonomy" id="412755"/>
    <lineage>
        <taxon>unclassified sequences</taxon>
        <taxon>metagenomes</taxon>
        <taxon>ecological metagenomes</taxon>
    </lineage>
</organism>
<keyword evidence="1" id="KW-0547">Nucleotide-binding</keyword>
<gene>
    <name evidence="4" type="ORF">S06H3_40590</name>
</gene>
<evidence type="ECO:0000313" key="4">
    <source>
        <dbReference type="EMBL" id="GAI38726.1"/>
    </source>
</evidence>
<dbReference type="InterPro" id="IPR027417">
    <property type="entry name" value="P-loop_NTPase"/>
</dbReference>
<feature type="domain" description="Bacterial type II secretion system protein E" evidence="3">
    <location>
        <begin position="170"/>
        <end position="184"/>
    </location>
</feature>
<dbReference type="AlphaFoldDB" id="X1P8E2"/>
<sequence length="266" mass="29423">RYRIDGILHEIMSLPLSVHPPLLSRVKIMSGLNIAERRRPQDGQITFDMGDREVDIRVATSNTVHGEMVVLRLLDKTFAFLPLPEIGFLPDTLERYFQMVKTPFGMVLISGPTGSGKTTTQYATVNQLDSTGRNILTIEDPVEYRFTNINQMQVNPAAGVTFATGLRACMRLDPDVILIGEIRDAETAQIATQASLTGHLVLSSVHANDTVSVIFRMIDLGVEPFLLASAVVGIVAQRMVRRVCSYCSQPTSVSPDEQMAYEQELN</sequence>
<dbReference type="PROSITE" id="PS00662">
    <property type="entry name" value="T2SP_E"/>
    <property type="match status" value="1"/>
</dbReference>
<dbReference type="GO" id="GO:0005524">
    <property type="term" value="F:ATP binding"/>
    <property type="evidence" value="ECO:0007669"/>
    <property type="project" value="UniProtKB-KW"/>
</dbReference>